<dbReference type="WBParaSite" id="TTAC_0000329301-mRNA-1">
    <property type="protein sequence ID" value="TTAC_0000329301-mRNA-1"/>
    <property type="gene ID" value="TTAC_0000329301"/>
</dbReference>
<organism evidence="3">
    <name type="scientific">Hydatigena taeniaeformis</name>
    <name type="common">Feline tapeworm</name>
    <name type="synonym">Taenia taeniaeformis</name>
    <dbReference type="NCBI Taxonomy" id="6205"/>
    <lineage>
        <taxon>Eukaryota</taxon>
        <taxon>Metazoa</taxon>
        <taxon>Spiralia</taxon>
        <taxon>Lophotrochozoa</taxon>
        <taxon>Platyhelminthes</taxon>
        <taxon>Cestoda</taxon>
        <taxon>Eucestoda</taxon>
        <taxon>Cyclophyllidea</taxon>
        <taxon>Taeniidae</taxon>
        <taxon>Hydatigera</taxon>
    </lineage>
</organism>
<name>A0A0R3WRA3_HYDTA</name>
<accession>A0A0R3WRA3</accession>
<proteinExistence type="predicted"/>
<evidence type="ECO:0000313" key="1">
    <source>
        <dbReference type="EMBL" id="VDM22300.1"/>
    </source>
</evidence>
<keyword evidence="2" id="KW-1185">Reference proteome</keyword>
<dbReference type="SUPFAM" id="SSF48403">
    <property type="entry name" value="Ankyrin repeat"/>
    <property type="match status" value="1"/>
</dbReference>
<gene>
    <name evidence="1" type="ORF">TTAC_LOCUS3278</name>
</gene>
<protein>
    <submittedName>
        <fullName evidence="3">ANK_REP_REGION domain-containing protein</fullName>
    </submittedName>
</protein>
<dbReference type="InterPro" id="IPR036770">
    <property type="entry name" value="Ankyrin_rpt-contain_sf"/>
</dbReference>
<sequence length="123" mass="13327">MGPNAGNPLVLVVLQGSDGHYMSASTTGAKATWRKTALHRAATAGSMNCVYLLVQRAIPTDILDYNSNTPLTNTVFQPIDVINYLTFQSVALASEMMYFDGSVLVLITNTLLARVNLKQPRPV</sequence>
<reference evidence="1 2" key="2">
    <citation type="submission" date="2018-11" db="EMBL/GenBank/DDBJ databases">
        <authorList>
            <consortium name="Pathogen Informatics"/>
        </authorList>
    </citation>
    <scope>NUCLEOTIDE SEQUENCE [LARGE SCALE GENOMIC DNA]</scope>
</reference>
<reference evidence="3" key="1">
    <citation type="submission" date="2017-02" db="UniProtKB">
        <authorList>
            <consortium name="WormBaseParasite"/>
        </authorList>
    </citation>
    <scope>IDENTIFICATION</scope>
</reference>
<dbReference type="AlphaFoldDB" id="A0A0R3WRA3"/>
<dbReference type="Gene3D" id="1.25.40.20">
    <property type="entry name" value="Ankyrin repeat-containing domain"/>
    <property type="match status" value="1"/>
</dbReference>
<evidence type="ECO:0000313" key="2">
    <source>
        <dbReference type="Proteomes" id="UP000274429"/>
    </source>
</evidence>
<dbReference type="Proteomes" id="UP000274429">
    <property type="component" value="Unassembled WGS sequence"/>
</dbReference>
<dbReference type="EMBL" id="UYWX01002174">
    <property type="protein sequence ID" value="VDM22300.1"/>
    <property type="molecule type" value="Genomic_DNA"/>
</dbReference>
<evidence type="ECO:0000313" key="3">
    <source>
        <dbReference type="WBParaSite" id="TTAC_0000329301-mRNA-1"/>
    </source>
</evidence>